<dbReference type="AlphaFoldDB" id="A0A2P5DXU5"/>
<accession>A0A2P5DXU5</accession>
<evidence type="ECO:0000313" key="2">
    <source>
        <dbReference type="Proteomes" id="UP000237105"/>
    </source>
</evidence>
<comment type="caution">
    <text evidence="1">The sequence shown here is derived from an EMBL/GenBank/DDBJ whole genome shotgun (WGS) entry which is preliminary data.</text>
</comment>
<feature type="non-terminal residue" evidence="1">
    <location>
        <position position="1"/>
    </location>
</feature>
<gene>
    <name evidence="1" type="ORF">PanWU01x14_020890</name>
</gene>
<dbReference type="Proteomes" id="UP000237105">
    <property type="component" value="Unassembled WGS sequence"/>
</dbReference>
<organism evidence="1 2">
    <name type="scientific">Parasponia andersonii</name>
    <name type="common">Sponia andersonii</name>
    <dbReference type="NCBI Taxonomy" id="3476"/>
    <lineage>
        <taxon>Eukaryota</taxon>
        <taxon>Viridiplantae</taxon>
        <taxon>Streptophyta</taxon>
        <taxon>Embryophyta</taxon>
        <taxon>Tracheophyta</taxon>
        <taxon>Spermatophyta</taxon>
        <taxon>Magnoliopsida</taxon>
        <taxon>eudicotyledons</taxon>
        <taxon>Gunneridae</taxon>
        <taxon>Pentapetalae</taxon>
        <taxon>rosids</taxon>
        <taxon>fabids</taxon>
        <taxon>Rosales</taxon>
        <taxon>Cannabaceae</taxon>
        <taxon>Parasponia</taxon>
    </lineage>
</organism>
<protein>
    <submittedName>
        <fullName evidence="1">Uncharacterized protein</fullName>
    </submittedName>
</protein>
<reference evidence="2" key="1">
    <citation type="submission" date="2016-06" db="EMBL/GenBank/DDBJ databases">
        <title>Parallel loss of symbiosis genes in relatives of nitrogen-fixing non-legume Parasponia.</title>
        <authorList>
            <person name="Van Velzen R."/>
            <person name="Holmer R."/>
            <person name="Bu F."/>
            <person name="Rutten L."/>
            <person name="Van Zeijl A."/>
            <person name="Liu W."/>
            <person name="Santuari L."/>
            <person name="Cao Q."/>
            <person name="Sharma T."/>
            <person name="Shen D."/>
            <person name="Roswanjaya Y."/>
            <person name="Wardhani T."/>
            <person name="Kalhor M.S."/>
            <person name="Jansen J."/>
            <person name="Van den Hoogen J."/>
            <person name="Gungor B."/>
            <person name="Hartog M."/>
            <person name="Hontelez J."/>
            <person name="Verver J."/>
            <person name="Yang W.-C."/>
            <person name="Schijlen E."/>
            <person name="Repin R."/>
            <person name="Schilthuizen M."/>
            <person name="Schranz E."/>
            <person name="Heidstra R."/>
            <person name="Miyata K."/>
            <person name="Fedorova E."/>
            <person name="Kohlen W."/>
            <person name="Bisseling T."/>
            <person name="Smit S."/>
            <person name="Geurts R."/>
        </authorList>
    </citation>
    <scope>NUCLEOTIDE SEQUENCE [LARGE SCALE GENOMIC DNA]</scope>
    <source>
        <strain evidence="2">cv. WU1-14</strain>
    </source>
</reference>
<name>A0A2P5DXU5_PARAD</name>
<keyword evidence="2" id="KW-1185">Reference proteome</keyword>
<evidence type="ECO:0000313" key="1">
    <source>
        <dbReference type="EMBL" id="PON78107.1"/>
    </source>
</evidence>
<sequence length="68" mass="7566">ASEDSTASVSAGPQLSLGRVAFPWFSLKCIQFLFHQRRDTSAHESQSFNTSINEKISVELIALCHTRL</sequence>
<dbReference type="EMBL" id="JXTB01000010">
    <property type="protein sequence ID" value="PON78107.1"/>
    <property type="molecule type" value="Genomic_DNA"/>
</dbReference>
<proteinExistence type="predicted"/>